<accession>A0A9P3L8J1</accession>
<feature type="compositionally biased region" description="Polar residues" evidence="1">
    <location>
        <begin position="359"/>
        <end position="370"/>
    </location>
</feature>
<evidence type="ECO:0000313" key="2">
    <source>
        <dbReference type="EMBL" id="GJE86141.1"/>
    </source>
</evidence>
<feature type="region of interest" description="Disordered" evidence="1">
    <location>
        <begin position="54"/>
        <end position="135"/>
    </location>
</feature>
<evidence type="ECO:0000256" key="1">
    <source>
        <dbReference type="SAM" id="MobiDB-lite"/>
    </source>
</evidence>
<proteinExistence type="predicted"/>
<protein>
    <submittedName>
        <fullName evidence="2">Uncharacterized protein</fullName>
    </submittedName>
</protein>
<dbReference type="EMBL" id="BPQB01000003">
    <property type="protein sequence ID" value="GJE86141.1"/>
    <property type="molecule type" value="Genomic_DNA"/>
</dbReference>
<organism evidence="2 3">
    <name type="scientific">Phanerochaete sordida</name>
    <dbReference type="NCBI Taxonomy" id="48140"/>
    <lineage>
        <taxon>Eukaryota</taxon>
        <taxon>Fungi</taxon>
        <taxon>Dikarya</taxon>
        <taxon>Basidiomycota</taxon>
        <taxon>Agaricomycotina</taxon>
        <taxon>Agaricomycetes</taxon>
        <taxon>Polyporales</taxon>
        <taxon>Phanerochaetaceae</taxon>
        <taxon>Phanerochaete</taxon>
    </lineage>
</organism>
<comment type="caution">
    <text evidence="2">The sequence shown here is derived from an EMBL/GenBank/DDBJ whole genome shotgun (WGS) entry which is preliminary data.</text>
</comment>
<dbReference type="PANTHER" id="PTHR38696:SF1">
    <property type="entry name" value="MEDIATOR OF RNA POLYMERASE II TRANSCRIPTION SUBUNIT 13"/>
    <property type="match status" value="1"/>
</dbReference>
<feature type="compositionally biased region" description="Basic residues" evidence="1">
    <location>
        <begin position="376"/>
        <end position="391"/>
    </location>
</feature>
<dbReference type="OrthoDB" id="3255427at2759"/>
<gene>
    <name evidence="2" type="ORF">PsYK624_022210</name>
</gene>
<dbReference type="Proteomes" id="UP000703269">
    <property type="component" value="Unassembled WGS sequence"/>
</dbReference>
<sequence>MQTGYYPAAPAAYYPVQQVPSQAQYSRAPPGAVPYASPGYPDLVTYQQHRYATYVPPPPEPAPRASKHHRSNTISTPNQGAMPLKSAMKKRTHSHSHSESTIPMGPTISRHSSRAPSESRERERTNSTGKRRAEASQHYIPGHLFVTFPSSNEFRVENIAFPSTADEIRQNLLPMWPHRDSNDTPRESIFRAVFNGTPWASSGTDYIIARRMIHTLWAILAHQGYTYMSTTSTGEPPAKLVFGRASHETIPYFFSISVSQSGGKFAFLDAPAGVVENLSEAVRARWPHRITADRHVEDGAFVFEVRKNSSGDVDRHQLASHVLDYFGMLGFKLDGSIPMGKAGPLGFGSRKELWILRSAQQRPGSASGQASVPGHHSAHGHQSAHGHHSAHGHGGEY</sequence>
<name>A0A9P3L8J1_9APHY</name>
<feature type="compositionally biased region" description="Basic and acidic residues" evidence="1">
    <location>
        <begin position="117"/>
        <end position="135"/>
    </location>
</feature>
<evidence type="ECO:0000313" key="3">
    <source>
        <dbReference type="Proteomes" id="UP000703269"/>
    </source>
</evidence>
<reference evidence="2 3" key="1">
    <citation type="submission" date="2021-08" db="EMBL/GenBank/DDBJ databases">
        <title>Draft Genome Sequence of Phanerochaete sordida strain YK-624.</title>
        <authorList>
            <person name="Mori T."/>
            <person name="Dohra H."/>
            <person name="Suzuki T."/>
            <person name="Kawagishi H."/>
            <person name="Hirai H."/>
        </authorList>
    </citation>
    <scope>NUCLEOTIDE SEQUENCE [LARGE SCALE GENOMIC DNA]</scope>
    <source>
        <strain evidence="2 3">YK-624</strain>
    </source>
</reference>
<keyword evidence="3" id="KW-1185">Reference proteome</keyword>
<dbReference type="PANTHER" id="PTHR38696">
    <property type="entry name" value="MEDIATOR OF RNA POLYMERASE II TRANSCRIPTION SUBUNIT 13"/>
    <property type="match status" value="1"/>
</dbReference>
<dbReference type="AlphaFoldDB" id="A0A9P3L8J1"/>
<feature type="region of interest" description="Disordered" evidence="1">
    <location>
        <begin position="359"/>
        <end position="397"/>
    </location>
</feature>